<evidence type="ECO:0000313" key="3">
    <source>
        <dbReference type="EMBL" id="KAG2896131.1"/>
    </source>
</evidence>
<dbReference type="EMBL" id="RCMI01000847">
    <property type="protein sequence ID" value="KAG2896131.1"/>
    <property type="molecule type" value="Genomic_DNA"/>
</dbReference>
<dbReference type="EMBL" id="RCML01000838">
    <property type="protein sequence ID" value="KAG2968746.1"/>
    <property type="molecule type" value="Genomic_DNA"/>
</dbReference>
<evidence type="ECO:0000313" key="4">
    <source>
        <dbReference type="EMBL" id="KAG2968746.1"/>
    </source>
</evidence>
<dbReference type="Proteomes" id="UP000774804">
    <property type="component" value="Unassembled WGS sequence"/>
</dbReference>
<comment type="caution">
    <text evidence="3">The sequence shown here is derived from an EMBL/GenBank/DDBJ whole genome shotgun (WGS) entry which is preliminary data.</text>
</comment>
<feature type="coiled-coil region" evidence="1">
    <location>
        <begin position="74"/>
        <end position="113"/>
    </location>
</feature>
<dbReference type="AlphaFoldDB" id="A0A8T1B870"/>
<dbReference type="Proteomes" id="UP000735874">
    <property type="component" value="Unassembled WGS sequence"/>
</dbReference>
<keyword evidence="1" id="KW-0175">Coiled coil</keyword>
<gene>
    <name evidence="2" type="ORF">PC113_g19751</name>
    <name evidence="3" type="ORF">PC115_g17600</name>
    <name evidence="4" type="ORF">PC118_g17837</name>
</gene>
<protein>
    <submittedName>
        <fullName evidence="3">Uncharacterized protein</fullName>
    </submittedName>
</protein>
<dbReference type="VEuPathDB" id="FungiDB:PC110_g21375"/>
<accession>A0A8T1B870</accession>
<evidence type="ECO:0000313" key="2">
    <source>
        <dbReference type="EMBL" id="KAG2837924.1"/>
    </source>
</evidence>
<sequence length="188" mass="21243">MSLHLIDGGAHVTLAEVLAFIEESLQPESIDDNWSNLTLHSSPQGCARSNFATAGPPDVISKATRSAAKTNLPKKNLSRDRQRLEILQLRAEAELLQQQVVELEKKQQEFEGGAFGMPLSEEQYRLLVWKGFAKKIPGLRRKAETENQRLCDIYARHVATIEMLRRLLQLQEQAKKTLHFAAICFVHS</sequence>
<dbReference type="EMBL" id="RCMG01001048">
    <property type="protein sequence ID" value="KAG2837924.1"/>
    <property type="molecule type" value="Genomic_DNA"/>
</dbReference>
<organism evidence="3 5">
    <name type="scientific">Phytophthora cactorum</name>
    <dbReference type="NCBI Taxonomy" id="29920"/>
    <lineage>
        <taxon>Eukaryota</taxon>
        <taxon>Sar</taxon>
        <taxon>Stramenopiles</taxon>
        <taxon>Oomycota</taxon>
        <taxon>Peronosporomycetes</taxon>
        <taxon>Peronosporales</taxon>
        <taxon>Peronosporaceae</taxon>
        <taxon>Phytophthora</taxon>
    </lineage>
</organism>
<evidence type="ECO:0000256" key="1">
    <source>
        <dbReference type="SAM" id="Coils"/>
    </source>
</evidence>
<reference evidence="3" key="1">
    <citation type="submission" date="2018-10" db="EMBL/GenBank/DDBJ databases">
        <title>Effector identification in a new, highly contiguous assembly of the strawberry crown rot pathogen Phytophthora cactorum.</title>
        <authorList>
            <person name="Armitage A.D."/>
            <person name="Nellist C.F."/>
            <person name="Bates H."/>
            <person name="Vickerstaff R.J."/>
            <person name="Harrison R.J."/>
        </authorList>
    </citation>
    <scope>NUCLEOTIDE SEQUENCE</scope>
    <source>
        <strain evidence="2">15-7</strain>
        <strain evidence="3">4032</strain>
        <strain evidence="4">P415</strain>
    </source>
</reference>
<evidence type="ECO:0000313" key="5">
    <source>
        <dbReference type="Proteomes" id="UP000774804"/>
    </source>
</evidence>
<dbReference type="Proteomes" id="UP000697107">
    <property type="component" value="Unassembled WGS sequence"/>
</dbReference>
<name>A0A8T1B870_9STRA</name>
<proteinExistence type="predicted"/>